<gene>
    <name evidence="1" type="ORF">AVEN_74042_1</name>
</gene>
<keyword evidence="2" id="KW-1185">Reference proteome</keyword>
<proteinExistence type="predicted"/>
<dbReference type="EMBL" id="BGPR01003121">
    <property type="protein sequence ID" value="GBM83943.1"/>
    <property type="molecule type" value="Genomic_DNA"/>
</dbReference>
<accession>A0A4Y2J187</accession>
<name>A0A4Y2J187_ARAVE</name>
<protein>
    <submittedName>
        <fullName evidence="1">Uncharacterized protein</fullName>
    </submittedName>
</protein>
<reference evidence="1 2" key="1">
    <citation type="journal article" date="2019" name="Sci. Rep.">
        <title>Orb-weaving spider Araneus ventricosus genome elucidates the spidroin gene catalogue.</title>
        <authorList>
            <person name="Kono N."/>
            <person name="Nakamura H."/>
            <person name="Ohtoshi R."/>
            <person name="Moran D.A.P."/>
            <person name="Shinohara A."/>
            <person name="Yoshida Y."/>
            <person name="Fujiwara M."/>
            <person name="Mori M."/>
            <person name="Tomita M."/>
            <person name="Arakawa K."/>
        </authorList>
    </citation>
    <scope>NUCLEOTIDE SEQUENCE [LARGE SCALE GENOMIC DNA]</scope>
</reference>
<sequence>METVILASRSEATRGLFWDGPRNFEPLSGDALAGSQSPNFRTTHTAVRLASYAGFSVQQAQYTTDLQWNRVSGLEPSGPRAGTLPLGHRGLNYRSASNFGQNSSSGSLSVSPWIYEADNLKTRGAR</sequence>
<organism evidence="1 2">
    <name type="scientific">Araneus ventricosus</name>
    <name type="common">Orbweaver spider</name>
    <name type="synonym">Epeira ventricosa</name>
    <dbReference type="NCBI Taxonomy" id="182803"/>
    <lineage>
        <taxon>Eukaryota</taxon>
        <taxon>Metazoa</taxon>
        <taxon>Ecdysozoa</taxon>
        <taxon>Arthropoda</taxon>
        <taxon>Chelicerata</taxon>
        <taxon>Arachnida</taxon>
        <taxon>Araneae</taxon>
        <taxon>Araneomorphae</taxon>
        <taxon>Entelegynae</taxon>
        <taxon>Araneoidea</taxon>
        <taxon>Araneidae</taxon>
        <taxon>Araneus</taxon>
    </lineage>
</organism>
<comment type="caution">
    <text evidence="1">The sequence shown here is derived from an EMBL/GenBank/DDBJ whole genome shotgun (WGS) entry which is preliminary data.</text>
</comment>
<dbReference type="Proteomes" id="UP000499080">
    <property type="component" value="Unassembled WGS sequence"/>
</dbReference>
<dbReference type="AlphaFoldDB" id="A0A4Y2J187"/>
<evidence type="ECO:0000313" key="2">
    <source>
        <dbReference type="Proteomes" id="UP000499080"/>
    </source>
</evidence>
<evidence type="ECO:0000313" key="1">
    <source>
        <dbReference type="EMBL" id="GBM83943.1"/>
    </source>
</evidence>